<dbReference type="AlphaFoldDB" id="A0A4U3LES3"/>
<name>A0A4U3LES3_ECOLX</name>
<dbReference type="Proteomes" id="UP000447081">
    <property type="component" value="Unassembled WGS sequence"/>
</dbReference>
<protein>
    <recommendedName>
        <fullName evidence="1">DUF5405 domain-containing protein</fullName>
    </recommendedName>
</protein>
<reference evidence="2 3" key="1">
    <citation type="submission" date="2019-12" db="EMBL/GenBank/DDBJ databases">
        <title>Enteriobacteria Tanzani isolates_10434.</title>
        <authorList>
            <person name="Subbiah M."/>
            <person name="Call D."/>
        </authorList>
    </citation>
    <scope>NUCLEOTIDE SEQUENCE [LARGE SCALE GENOMIC DNA]</scope>
    <source>
        <strain evidence="2 3">10434wG3</strain>
    </source>
</reference>
<accession>A0A4U3LES3</accession>
<feature type="domain" description="DUF5405" evidence="1">
    <location>
        <begin position="5"/>
        <end position="86"/>
    </location>
</feature>
<sequence length="91" mass="10063">MSIRIEINHQYVVTSDRYQFILQEKKVATAGKNEGSEWLDTVGYYPTIQKLISGLVLHDLLNGGADSFAALGEQVEQLGLQCQTAFCADGR</sequence>
<proteinExistence type="predicted"/>
<dbReference type="InterPro" id="IPR035404">
    <property type="entry name" value="DUF5405"/>
</dbReference>
<comment type="caution">
    <text evidence="2">The sequence shown here is derived from an EMBL/GenBank/DDBJ whole genome shotgun (WGS) entry which is preliminary data.</text>
</comment>
<evidence type="ECO:0000313" key="2">
    <source>
        <dbReference type="EMBL" id="MXJ07286.1"/>
    </source>
</evidence>
<evidence type="ECO:0000259" key="1">
    <source>
        <dbReference type="Pfam" id="PF17399"/>
    </source>
</evidence>
<gene>
    <name evidence="2" type="ORF">GRW24_02100</name>
</gene>
<dbReference type="Pfam" id="PF17399">
    <property type="entry name" value="DUF5405"/>
    <property type="match status" value="1"/>
</dbReference>
<organism evidence="2 3">
    <name type="scientific">Escherichia coli</name>
    <dbReference type="NCBI Taxonomy" id="562"/>
    <lineage>
        <taxon>Bacteria</taxon>
        <taxon>Pseudomonadati</taxon>
        <taxon>Pseudomonadota</taxon>
        <taxon>Gammaproteobacteria</taxon>
        <taxon>Enterobacterales</taxon>
        <taxon>Enterobacteriaceae</taxon>
        <taxon>Escherichia</taxon>
    </lineage>
</organism>
<evidence type="ECO:0000313" key="3">
    <source>
        <dbReference type="Proteomes" id="UP000447081"/>
    </source>
</evidence>
<dbReference type="EMBL" id="WUIG01000010">
    <property type="protein sequence ID" value="MXJ07286.1"/>
    <property type="molecule type" value="Genomic_DNA"/>
</dbReference>
<dbReference type="RefSeq" id="WP_029392165.1">
    <property type="nucleotide sequence ID" value="NZ_BFFT01000019.1"/>
</dbReference>